<dbReference type="RefSeq" id="WP_244444587.1">
    <property type="nucleotide sequence ID" value="NZ_JMQM01000001.1"/>
</dbReference>
<dbReference type="InterPro" id="IPR028098">
    <property type="entry name" value="Glyco_trans_4-like_N"/>
</dbReference>
<keyword evidence="3" id="KW-0808">Transferase</keyword>
<protein>
    <submittedName>
        <fullName evidence="3">Glycosyltransferase</fullName>
    </submittedName>
</protein>
<comment type="caution">
    <text evidence="3">The sequence shown here is derived from an EMBL/GenBank/DDBJ whole genome shotgun (WGS) entry which is preliminary data.</text>
</comment>
<sequence length="394" mass="44309">MYPRRGSSSEEETSIDRNRAAIFHDYFSIKGGGERVALSIANDLGYHLYYGYLTSSTYSLQAFPDNSHSLNLHPLVQRRGLRPLTLSYLFRRARRIASQYELRIYSGVAAPFAAPPLGSSGLNVFYCHTPPRFLYDQKAHFLNLLPNPLRWIAPWILRRFEKGYIDAINNMDIIIANSENTKIRLREYIGVDSRVVYPPVDTERFKWQGQGDYYVSTARLSPLKRVDRIIDAFSAMPEKKLIVVSGGEELDRLRSRAKNFSNIDVLGWVTESALEDIVGNAIATIYIPKDEDFGISPLESMAAGKPVIGVAEGGLRETIIDGETGILLPSSPTSRAIVEAVRSLNSTRALQMRRACEQQAQRFQREKFVEAMSGIIQGLQPKLRRAPSGIHVPD</sequence>
<dbReference type="Proteomes" id="UP000053675">
    <property type="component" value="Unassembled WGS sequence"/>
</dbReference>
<dbReference type="Pfam" id="PF00534">
    <property type="entry name" value="Glycos_transf_1"/>
    <property type="match status" value="1"/>
</dbReference>
<feature type="domain" description="Glycosyltransferase subfamily 4-like N-terminal" evidence="2">
    <location>
        <begin position="31"/>
        <end position="204"/>
    </location>
</feature>
<evidence type="ECO:0000313" key="4">
    <source>
        <dbReference type="Proteomes" id="UP000053675"/>
    </source>
</evidence>
<dbReference type="eggNOG" id="COG0438">
    <property type="taxonomic scope" value="Bacteria"/>
</dbReference>
<evidence type="ECO:0000259" key="2">
    <source>
        <dbReference type="Pfam" id="PF13439"/>
    </source>
</evidence>
<evidence type="ECO:0000313" key="3">
    <source>
        <dbReference type="EMBL" id="KFB10841.1"/>
    </source>
</evidence>
<dbReference type="AlphaFoldDB" id="A0A084UD05"/>
<dbReference type="SUPFAM" id="SSF53756">
    <property type="entry name" value="UDP-Glycosyltransferase/glycogen phosphorylase"/>
    <property type="match status" value="1"/>
</dbReference>
<dbReference type="PANTHER" id="PTHR45947">
    <property type="entry name" value="SULFOQUINOVOSYL TRANSFERASE SQD2"/>
    <property type="match status" value="1"/>
</dbReference>
<reference evidence="3 4" key="1">
    <citation type="submission" date="2014-05" db="EMBL/GenBank/DDBJ databases">
        <title>Draft Genome Sequence of Nitratireductor basaltis Strain UMTGB225, A Marine Bacterium Isolated from Green Barrel Tunicate.</title>
        <authorList>
            <person name="Gan H.Y."/>
        </authorList>
    </citation>
    <scope>NUCLEOTIDE SEQUENCE [LARGE SCALE GENOMIC DNA]</scope>
    <source>
        <strain evidence="3 4">UMTGB225</strain>
    </source>
</reference>
<keyword evidence="4" id="KW-1185">Reference proteome</keyword>
<dbReference type="STRING" id="472175.EL18_01882"/>
<feature type="domain" description="Glycosyl transferase family 1" evidence="1">
    <location>
        <begin position="207"/>
        <end position="362"/>
    </location>
</feature>
<evidence type="ECO:0000259" key="1">
    <source>
        <dbReference type="Pfam" id="PF00534"/>
    </source>
</evidence>
<name>A0A084UD05_9HYPH</name>
<dbReference type="PATRIC" id="fig|472175.3.peg.1887"/>
<dbReference type="PANTHER" id="PTHR45947:SF3">
    <property type="entry name" value="SULFOQUINOVOSYL TRANSFERASE SQD2"/>
    <property type="match status" value="1"/>
</dbReference>
<proteinExistence type="predicted"/>
<accession>A0A084UD05</accession>
<dbReference type="InterPro" id="IPR050194">
    <property type="entry name" value="Glycosyltransferase_grp1"/>
</dbReference>
<dbReference type="EMBL" id="JMQM01000001">
    <property type="protein sequence ID" value="KFB10841.1"/>
    <property type="molecule type" value="Genomic_DNA"/>
</dbReference>
<organism evidence="3 4">
    <name type="scientific">Nitratireductor basaltis</name>
    <dbReference type="NCBI Taxonomy" id="472175"/>
    <lineage>
        <taxon>Bacteria</taxon>
        <taxon>Pseudomonadati</taxon>
        <taxon>Pseudomonadota</taxon>
        <taxon>Alphaproteobacteria</taxon>
        <taxon>Hyphomicrobiales</taxon>
        <taxon>Phyllobacteriaceae</taxon>
        <taxon>Nitratireductor</taxon>
    </lineage>
</organism>
<dbReference type="InterPro" id="IPR001296">
    <property type="entry name" value="Glyco_trans_1"/>
</dbReference>
<dbReference type="GO" id="GO:0016757">
    <property type="term" value="F:glycosyltransferase activity"/>
    <property type="evidence" value="ECO:0007669"/>
    <property type="project" value="InterPro"/>
</dbReference>
<gene>
    <name evidence="3" type="ORF">EL18_01882</name>
</gene>
<dbReference type="Gene3D" id="3.40.50.2000">
    <property type="entry name" value="Glycogen Phosphorylase B"/>
    <property type="match status" value="2"/>
</dbReference>
<dbReference type="Pfam" id="PF13439">
    <property type="entry name" value="Glyco_transf_4"/>
    <property type="match status" value="1"/>
</dbReference>